<protein>
    <submittedName>
        <fullName evidence="2">Uncharacterized protein</fullName>
    </submittedName>
</protein>
<dbReference type="EMBL" id="KB446545">
    <property type="protein sequence ID" value="EME39216.1"/>
    <property type="molecule type" value="Genomic_DNA"/>
</dbReference>
<reference evidence="3" key="1">
    <citation type="journal article" date="2012" name="PLoS Genet.">
        <title>The genomes of the fungal plant pathogens Cladosporium fulvum and Dothistroma septosporum reveal adaptation to different hosts and lifestyles but also signatures of common ancestry.</title>
        <authorList>
            <person name="de Wit P.J.G.M."/>
            <person name="van der Burgt A."/>
            <person name="Oekmen B."/>
            <person name="Stergiopoulos I."/>
            <person name="Abd-Elsalam K.A."/>
            <person name="Aerts A.L."/>
            <person name="Bahkali A.H."/>
            <person name="Beenen H.G."/>
            <person name="Chettri P."/>
            <person name="Cox M.P."/>
            <person name="Datema E."/>
            <person name="de Vries R.P."/>
            <person name="Dhillon B."/>
            <person name="Ganley A.R."/>
            <person name="Griffiths S.A."/>
            <person name="Guo Y."/>
            <person name="Hamelin R.C."/>
            <person name="Henrissat B."/>
            <person name="Kabir M.S."/>
            <person name="Jashni M.K."/>
            <person name="Kema G."/>
            <person name="Klaubauf S."/>
            <person name="Lapidus A."/>
            <person name="Levasseur A."/>
            <person name="Lindquist E."/>
            <person name="Mehrabi R."/>
            <person name="Ohm R.A."/>
            <person name="Owen T.J."/>
            <person name="Salamov A."/>
            <person name="Schwelm A."/>
            <person name="Schijlen E."/>
            <person name="Sun H."/>
            <person name="van den Burg H.A."/>
            <person name="van Ham R.C.H.J."/>
            <person name="Zhang S."/>
            <person name="Goodwin S.B."/>
            <person name="Grigoriev I.V."/>
            <person name="Collemare J."/>
            <person name="Bradshaw R.E."/>
        </authorList>
    </citation>
    <scope>NUCLEOTIDE SEQUENCE [LARGE SCALE GENOMIC DNA]</scope>
    <source>
        <strain evidence="3">NZE10 / CBS 128990</strain>
    </source>
</reference>
<reference evidence="2 3" key="2">
    <citation type="journal article" date="2012" name="PLoS Pathog.">
        <title>Diverse lifestyles and strategies of plant pathogenesis encoded in the genomes of eighteen Dothideomycetes fungi.</title>
        <authorList>
            <person name="Ohm R.A."/>
            <person name="Feau N."/>
            <person name="Henrissat B."/>
            <person name="Schoch C.L."/>
            <person name="Horwitz B.A."/>
            <person name="Barry K.W."/>
            <person name="Condon B.J."/>
            <person name="Copeland A.C."/>
            <person name="Dhillon B."/>
            <person name="Glaser F."/>
            <person name="Hesse C.N."/>
            <person name="Kosti I."/>
            <person name="LaButti K."/>
            <person name="Lindquist E.A."/>
            <person name="Lucas S."/>
            <person name="Salamov A.A."/>
            <person name="Bradshaw R.E."/>
            <person name="Ciuffetti L."/>
            <person name="Hamelin R.C."/>
            <person name="Kema G.H.J."/>
            <person name="Lawrence C."/>
            <person name="Scott J.A."/>
            <person name="Spatafora J.W."/>
            <person name="Turgeon B.G."/>
            <person name="de Wit P.J.G.M."/>
            <person name="Zhong S."/>
            <person name="Goodwin S.B."/>
            <person name="Grigoriev I.V."/>
        </authorList>
    </citation>
    <scope>NUCLEOTIDE SEQUENCE [LARGE SCALE GENOMIC DNA]</scope>
    <source>
        <strain evidence="3">NZE10 / CBS 128990</strain>
    </source>
</reference>
<proteinExistence type="predicted"/>
<evidence type="ECO:0000256" key="1">
    <source>
        <dbReference type="SAM" id="MobiDB-lite"/>
    </source>
</evidence>
<evidence type="ECO:0000313" key="3">
    <source>
        <dbReference type="Proteomes" id="UP000016933"/>
    </source>
</evidence>
<feature type="compositionally biased region" description="Polar residues" evidence="1">
    <location>
        <begin position="57"/>
        <end position="78"/>
    </location>
</feature>
<accession>M2YJV0</accession>
<dbReference type="Proteomes" id="UP000016933">
    <property type="component" value="Unassembled WGS sequence"/>
</dbReference>
<keyword evidence="3" id="KW-1185">Reference proteome</keyword>
<feature type="region of interest" description="Disordered" evidence="1">
    <location>
        <begin position="52"/>
        <end position="85"/>
    </location>
</feature>
<gene>
    <name evidence="2" type="ORF">DOTSEDRAFT_38438</name>
</gene>
<sequence>MPLPNRRLRATTPLLLDTAWIDSSALLAHIAPFLVTFSTTLILKDEYNMETHDESRTSASPAHSIQEQSASSSTTLQCSPLPDASFPNTDIELEPDFLSDESSILTTILTSLSAALTLTSPPTFFQHGNINRRRTNPSHHSIIYPEAALETILNSLAPAVSMLESATDALLEMAWKCGCRQDPGHGRAVWRNGRRVRVVTCEFCQGHETNQLDVGRSGGRDQHVEDAVGAGTKEVQVRGYGFDESREGVEGSGFAFGGLKLLDGVGRSTVPGCMKASASMKERFVSVNAEAEAQIQREFRASVRQGWA</sequence>
<dbReference type="AlphaFoldDB" id="M2YJV0"/>
<dbReference type="HOGENOM" id="CLU_903227_0_0_1"/>
<organism evidence="2 3">
    <name type="scientific">Dothistroma septosporum (strain NZE10 / CBS 128990)</name>
    <name type="common">Red band needle blight fungus</name>
    <name type="synonym">Mycosphaerella pini</name>
    <dbReference type="NCBI Taxonomy" id="675120"/>
    <lineage>
        <taxon>Eukaryota</taxon>
        <taxon>Fungi</taxon>
        <taxon>Dikarya</taxon>
        <taxon>Ascomycota</taxon>
        <taxon>Pezizomycotina</taxon>
        <taxon>Dothideomycetes</taxon>
        <taxon>Dothideomycetidae</taxon>
        <taxon>Mycosphaerellales</taxon>
        <taxon>Mycosphaerellaceae</taxon>
        <taxon>Dothistroma</taxon>
    </lineage>
</organism>
<name>M2YJV0_DOTSN</name>
<evidence type="ECO:0000313" key="2">
    <source>
        <dbReference type="EMBL" id="EME39216.1"/>
    </source>
</evidence>